<evidence type="ECO:0000313" key="5">
    <source>
        <dbReference type="Proteomes" id="UP000032680"/>
    </source>
</evidence>
<dbReference type="InterPro" id="IPR000120">
    <property type="entry name" value="Amidase"/>
</dbReference>
<feature type="domain" description="Amidase" evidence="3">
    <location>
        <begin position="28"/>
        <end position="478"/>
    </location>
</feature>
<name>A0A0D6P783_9PROT</name>
<dbReference type="InterPro" id="IPR020556">
    <property type="entry name" value="Amidase_CS"/>
</dbReference>
<evidence type="ECO:0000256" key="2">
    <source>
        <dbReference type="SAM" id="MobiDB-lite"/>
    </source>
</evidence>
<dbReference type="PROSITE" id="PS00571">
    <property type="entry name" value="AMIDASES"/>
    <property type="match status" value="1"/>
</dbReference>
<dbReference type="InterPro" id="IPR023631">
    <property type="entry name" value="Amidase_dom"/>
</dbReference>
<organism evidence="4 5">
    <name type="scientific">Acidisphaera rubrifaciens HS-AP3</name>
    <dbReference type="NCBI Taxonomy" id="1231350"/>
    <lineage>
        <taxon>Bacteria</taxon>
        <taxon>Pseudomonadati</taxon>
        <taxon>Pseudomonadota</taxon>
        <taxon>Alphaproteobacteria</taxon>
        <taxon>Acetobacterales</taxon>
        <taxon>Acetobacteraceae</taxon>
        <taxon>Acidisphaera</taxon>
    </lineage>
</organism>
<dbReference type="PANTHER" id="PTHR11895:SF7">
    <property type="entry name" value="GLUTAMYL-TRNA(GLN) AMIDOTRANSFERASE SUBUNIT A, MITOCHONDRIAL"/>
    <property type="match status" value="1"/>
</dbReference>
<dbReference type="Pfam" id="PF01425">
    <property type="entry name" value="Amidase"/>
    <property type="match status" value="1"/>
</dbReference>
<accession>A0A0D6P783</accession>
<evidence type="ECO:0000313" key="4">
    <source>
        <dbReference type="EMBL" id="GAN77186.1"/>
    </source>
</evidence>
<proteinExistence type="inferred from homology"/>
<dbReference type="OrthoDB" id="9811471at2"/>
<sequence>MRYDEYAAHDATALAALVARGEVTAADLLETALARLDAVGGVLNPIAVPMVEIARARAAGPLAGPFAGVPFLLKDWGQDYAGVGDTGGSRARRGIVAARHSTYTQRCLDAGLVIFGRTTTPELALLATTETALHGPTRNPWSPGRTPGGSSGGAAAAVAGGIVPMAGASDGGGSIRIPASYCGLFGFRPGRGLIPHGPQAAEGWEGASSEFVLTRSVRDAAAMLDILAGPDAGAPYPLARPAVSGMVAIARPPARLRIGMMTESPIGSPVDAEAAAAVTIAAGLLERLGHHVEPAAPAIDGRLLARCFLDLYLGQVPADIARARAQTGAGMGAFELTTRGLGRLGRALPAGDYVASRRLWNEFGRALAAFFEGYDLLLLPTVAAPPPRIGALDPPFGQRLALHALAIPGFAAMVRRTGLLETLSRENLTLVPFTQLSNMTGTPSMSVPLHWGAPAPGEAAVPFGAQFVGPIGGEPLLLALAAELESAAPWFDRRPPG</sequence>
<dbReference type="RefSeq" id="WP_048861184.1">
    <property type="nucleotide sequence ID" value="NZ_BANB01000253.1"/>
</dbReference>
<evidence type="ECO:0000259" key="3">
    <source>
        <dbReference type="Pfam" id="PF01425"/>
    </source>
</evidence>
<dbReference type="Gene3D" id="3.90.1300.10">
    <property type="entry name" value="Amidase signature (AS) domain"/>
    <property type="match status" value="1"/>
</dbReference>
<dbReference type="SUPFAM" id="SSF75304">
    <property type="entry name" value="Amidase signature (AS) enzymes"/>
    <property type="match status" value="1"/>
</dbReference>
<dbReference type="InterPro" id="IPR036928">
    <property type="entry name" value="AS_sf"/>
</dbReference>
<dbReference type="EMBL" id="BANB01000253">
    <property type="protein sequence ID" value="GAN77186.1"/>
    <property type="molecule type" value="Genomic_DNA"/>
</dbReference>
<gene>
    <name evidence="4" type="ORF">Asru_0253_02</name>
</gene>
<protein>
    <submittedName>
        <fullName evidence="4">Amidase</fullName>
    </submittedName>
</protein>
<evidence type="ECO:0000256" key="1">
    <source>
        <dbReference type="ARBA" id="ARBA00009199"/>
    </source>
</evidence>
<keyword evidence="5" id="KW-1185">Reference proteome</keyword>
<dbReference type="AlphaFoldDB" id="A0A0D6P783"/>
<feature type="region of interest" description="Disordered" evidence="2">
    <location>
        <begin position="134"/>
        <end position="153"/>
    </location>
</feature>
<comment type="caution">
    <text evidence="4">The sequence shown here is derived from an EMBL/GenBank/DDBJ whole genome shotgun (WGS) entry which is preliminary data.</text>
</comment>
<reference evidence="4 5" key="1">
    <citation type="submission" date="2012-11" db="EMBL/GenBank/DDBJ databases">
        <title>Whole genome sequence of Acidisphaera rubrifaciens HS-AP3.</title>
        <authorList>
            <person name="Azuma Y."/>
            <person name="Higashiura N."/>
            <person name="Hirakawa H."/>
            <person name="Matsushita K."/>
        </authorList>
    </citation>
    <scope>NUCLEOTIDE SEQUENCE [LARGE SCALE GENOMIC DNA]</scope>
    <source>
        <strain evidence="4 5">HS-AP3</strain>
    </source>
</reference>
<comment type="similarity">
    <text evidence="1">Belongs to the amidase family.</text>
</comment>
<dbReference type="Proteomes" id="UP000032680">
    <property type="component" value="Unassembled WGS sequence"/>
</dbReference>
<dbReference type="GO" id="GO:0003824">
    <property type="term" value="F:catalytic activity"/>
    <property type="evidence" value="ECO:0007669"/>
    <property type="project" value="InterPro"/>
</dbReference>
<dbReference type="PANTHER" id="PTHR11895">
    <property type="entry name" value="TRANSAMIDASE"/>
    <property type="match status" value="1"/>
</dbReference>